<sequence>MFINDIIFVNVMNELIFIQKMKELKNQFFVERKSQPEGR</sequence>
<name>A0A481Z506_9VIRU</name>
<evidence type="ECO:0000313" key="1">
    <source>
        <dbReference type="EMBL" id="QBK90973.1"/>
    </source>
</evidence>
<reference evidence="1" key="1">
    <citation type="journal article" date="2019" name="MBio">
        <title>Virus Genomes from Deep Sea Sediments Expand the Ocean Megavirome and Support Independent Origins of Viral Gigantism.</title>
        <authorList>
            <person name="Backstrom D."/>
            <person name="Yutin N."/>
            <person name="Jorgensen S.L."/>
            <person name="Dharamshi J."/>
            <person name="Homa F."/>
            <person name="Zaremba-Niedwiedzka K."/>
            <person name="Spang A."/>
            <person name="Wolf Y.I."/>
            <person name="Koonin E.V."/>
            <person name="Ettema T.J."/>
        </authorList>
    </citation>
    <scope>NUCLEOTIDE SEQUENCE</scope>
</reference>
<gene>
    <name evidence="1" type="ORF">LCPAC201_02740</name>
</gene>
<proteinExistence type="predicted"/>
<accession>A0A481Z506</accession>
<organism evidence="1">
    <name type="scientific">Pithovirus LCPAC201</name>
    <dbReference type="NCBI Taxonomy" id="2506591"/>
    <lineage>
        <taxon>Viruses</taxon>
        <taxon>Pithoviruses</taxon>
    </lineage>
</organism>
<dbReference type="EMBL" id="MK500505">
    <property type="protein sequence ID" value="QBK90973.1"/>
    <property type="molecule type" value="Genomic_DNA"/>
</dbReference>
<protein>
    <submittedName>
        <fullName evidence="1">Uncharacterized protein</fullName>
    </submittedName>
</protein>